<dbReference type="EMBL" id="UOEP01000114">
    <property type="protein sequence ID" value="VAW20191.1"/>
    <property type="molecule type" value="Genomic_DNA"/>
</dbReference>
<dbReference type="InterPro" id="IPR011990">
    <property type="entry name" value="TPR-like_helical_dom_sf"/>
</dbReference>
<evidence type="ECO:0000313" key="1">
    <source>
        <dbReference type="EMBL" id="VAW20191.1"/>
    </source>
</evidence>
<name>A0A3B0TNB4_9ZZZZ</name>
<dbReference type="AlphaFoldDB" id="A0A3B0TNB4"/>
<gene>
    <name evidence="1" type="ORF">MNBD_BACTEROID01-326</name>
</gene>
<evidence type="ECO:0008006" key="2">
    <source>
        <dbReference type="Google" id="ProtNLM"/>
    </source>
</evidence>
<organism evidence="1">
    <name type="scientific">hydrothermal vent metagenome</name>
    <dbReference type="NCBI Taxonomy" id="652676"/>
    <lineage>
        <taxon>unclassified sequences</taxon>
        <taxon>metagenomes</taxon>
        <taxon>ecological metagenomes</taxon>
    </lineage>
</organism>
<dbReference type="SUPFAM" id="SSF48452">
    <property type="entry name" value="TPR-like"/>
    <property type="match status" value="1"/>
</dbReference>
<accession>A0A3B0TNB4</accession>
<sequence>MDLLRRLAIFCCLAISIVSAKQSSAQHLDEVISFAGRQFELGNYQLSAKEYNRAVFFGAGNQDMIYIKIAQCYFNTKDYALSNTFFDKSYFASSSDSIKAEAVLGKAFNNILQGRYMPALTELMNLDTMLCPAQDIKANFYAGIAYFGMNENQQAAESFKACLKYMGQEEKMALMEDEFDAIRKWGERYNPKTAWVLSLIIPGSGQLYAGEVKEAANSMILTGGLLYLSILLSRRYSFFEAVLTVLPWFQRYYLGGAGKAEKYANEAFLRERYNSYRNILNLMEDE</sequence>
<dbReference type="Gene3D" id="1.25.40.10">
    <property type="entry name" value="Tetratricopeptide repeat domain"/>
    <property type="match status" value="1"/>
</dbReference>
<reference evidence="1" key="1">
    <citation type="submission" date="2018-06" db="EMBL/GenBank/DDBJ databases">
        <authorList>
            <person name="Zhirakovskaya E."/>
        </authorList>
    </citation>
    <scope>NUCLEOTIDE SEQUENCE</scope>
</reference>
<proteinExistence type="predicted"/>
<protein>
    <recommendedName>
        <fullName evidence="2">Tetratricopeptide repeat protein</fullName>
    </recommendedName>
</protein>